<evidence type="ECO:0000256" key="2">
    <source>
        <dbReference type="ARBA" id="ARBA00004496"/>
    </source>
</evidence>
<keyword evidence="4" id="KW-0479">Metal-binding</keyword>
<proteinExistence type="predicted"/>
<dbReference type="GO" id="GO:0012505">
    <property type="term" value="C:endomembrane system"/>
    <property type="evidence" value="ECO:0007669"/>
    <property type="project" value="UniProtKB-SubCell"/>
</dbReference>
<dbReference type="Pfam" id="PF13833">
    <property type="entry name" value="EF-hand_8"/>
    <property type="match status" value="1"/>
</dbReference>
<dbReference type="KEGG" id="spu:582258"/>
<dbReference type="SUPFAM" id="SSF47473">
    <property type="entry name" value="EF-hand"/>
    <property type="match status" value="1"/>
</dbReference>
<evidence type="ECO:0000256" key="5">
    <source>
        <dbReference type="ARBA" id="ARBA00022737"/>
    </source>
</evidence>
<keyword evidence="6" id="KW-0106">Calcium</keyword>
<reference evidence="10" key="1">
    <citation type="submission" date="2015-02" db="EMBL/GenBank/DDBJ databases">
        <title>Genome sequencing for Strongylocentrotus purpuratus.</title>
        <authorList>
            <person name="Murali S."/>
            <person name="Liu Y."/>
            <person name="Vee V."/>
            <person name="English A."/>
            <person name="Wang M."/>
            <person name="Skinner E."/>
            <person name="Han Y."/>
            <person name="Muzny D.M."/>
            <person name="Worley K.C."/>
            <person name="Gibbs R.A."/>
        </authorList>
    </citation>
    <scope>NUCLEOTIDE SEQUENCE</scope>
</reference>
<protein>
    <recommendedName>
        <fullName evidence="8">EF-hand domain-containing protein</fullName>
    </recommendedName>
</protein>
<dbReference type="GO" id="GO:0005737">
    <property type="term" value="C:cytoplasm"/>
    <property type="evidence" value="ECO:0007669"/>
    <property type="project" value="UniProtKB-SubCell"/>
</dbReference>
<keyword evidence="7" id="KW-0472">Membrane</keyword>
<evidence type="ECO:0000256" key="7">
    <source>
        <dbReference type="ARBA" id="ARBA00023136"/>
    </source>
</evidence>
<dbReference type="Gene3D" id="1.10.238.10">
    <property type="entry name" value="EF-hand"/>
    <property type="match status" value="1"/>
</dbReference>
<dbReference type="PROSITE" id="PS50222">
    <property type="entry name" value="EF_HAND_2"/>
    <property type="match status" value="1"/>
</dbReference>
<dbReference type="AlphaFoldDB" id="A0A7M7GHS1"/>
<dbReference type="OMA" id="HKEKPYG"/>
<dbReference type="GeneID" id="582258"/>
<dbReference type="SMART" id="SM00054">
    <property type="entry name" value="EFh"/>
    <property type="match status" value="2"/>
</dbReference>
<dbReference type="InterPro" id="IPR018247">
    <property type="entry name" value="EF_Hand_1_Ca_BS"/>
</dbReference>
<name>A0A7M7GHS1_STRPU</name>
<dbReference type="Gene3D" id="6.10.140.900">
    <property type="match status" value="1"/>
</dbReference>
<evidence type="ECO:0000256" key="4">
    <source>
        <dbReference type="ARBA" id="ARBA00022723"/>
    </source>
</evidence>
<evidence type="ECO:0000256" key="1">
    <source>
        <dbReference type="ARBA" id="ARBA00004308"/>
    </source>
</evidence>
<comment type="subcellular location">
    <subcellularLocation>
        <location evidence="2">Cytoplasm</location>
    </subcellularLocation>
    <subcellularLocation>
        <location evidence="1">Endomembrane system</location>
    </subcellularLocation>
</comment>
<evidence type="ECO:0000256" key="3">
    <source>
        <dbReference type="ARBA" id="ARBA00022490"/>
    </source>
</evidence>
<evidence type="ECO:0000313" key="10">
    <source>
        <dbReference type="Proteomes" id="UP000007110"/>
    </source>
</evidence>
<sequence length="253" mass="26991">MDSMLSGMMKTHNAMMEAAVARQPTVVVVPGSSAPPVGAPGFGAYPPVGTPGFGAVPPVGVPGFGAVPPVGAPGFGAYPSAVGAPSMDPLYGYFAAVAGADQQIDQKELQHCLTSSGFAGTYQPFSIETCTLMINMLDRDYSGKMGFNEFKELWTVLNQWKQTFMTYDRDRSGQIDGNELAAAFGAFGYRLSPQAIGALVRRYGVANQIPFDAFVACAVRLRGLTDFFRRKDVQQLGNATMAYDDFITGTMSF</sequence>
<evidence type="ECO:0000259" key="8">
    <source>
        <dbReference type="PROSITE" id="PS50222"/>
    </source>
</evidence>
<evidence type="ECO:0000256" key="6">
    <source>
        <dbReference type="ARBA" id="ARBA00022837"/>
    </source>
</evidence>
<organism evidence="9 10">
    <name type="scientific">Strongylocentrotus purpuratus</name>
    <name type="common">Purple sea urchin</name>
    <dbReference type="NCBI Taxonomy" id="7668"/>
    <lineage>
        <taxon>Eukaryota</taxon>
        <taxon>Metazoa</taxon>
        <taxon>Echinodermata</taxon>
        <taxon>Eleutherozoa</taxon>
        <taxon>Echinozoa</taxon>
        <taxon>Echinoidea</taxon>
        <taxon>Euechinoidea</taxon>
        <taxon>Echinacea</taxon>
        <taxon>Camarodonta</taxon>
        <taxon>Echinidea</taxon>
        <taxon>Strongylocentrotidae</taxon>
        <taxon>Strongylocentrotus</taxon>
    </lineage>
</organism>
<keyword evidence="10" id="KW-1185">Reference proteome</keyword>
<keyword evidence="5" id="KW-0677">Repeat</keyword>
<accession>A0A7M7GHS1</accession>
<dbReference type="PROSITE" id="PS00018">
    <property type="entry name" value="EF_HAND_1"/>
    <property type="match status" value="1"/>
</dbReference>
<dbReference type="InterPro" id="IPR002048">
    <property type="entry name" value="EF_hand_dom"/>
</dbReference>
<dbReference type="CDD" id="cd16181">
    <property type="entry name" value="EFh_PEF_Group_II_sorcin_like"/>
    <property type="match status" value="1"/>
</dbReference>
<dbReference type="EnsemblMetazoa" id="XM_003727899">
    <property type="protein sequence ID" value="XP_003727947"/>
    <property type="gene ID" value="LOC582258"/>
</dbReference>
<keyword evidence="3" id="KW-0963">Cytoplasm</keyword>
<dbReference type="GO" id="GO:0005509">
    <property type="term" value="F:calcium ion binding"/>
    <property type="evidence" value="ECO:0007669"/>
    <property type="project" value="InterPro"/>
</dbReference>
<dbReference type="Proteomes" id="UP000007110">
    <property type="component" value="Unassembled WGS sequence"/>
</dbReference>
<feature type="domain" description="EF-hand" evidence="8">
    <location>
        <begin position="155"/>
        <end position="190"/>
    </location>
</feature>
<reference evidence="9" key="2">
    <citation type="submission" date="2021-01" db="UniProtKB">
        <authorList>
            <consortium name="EnsemblMetazoa"/>
        </authorList>
    </citation>
    <scope>IDENTIFICATION</scope>
</reference>
<dbReference type="RefSeq" id="XP_003727947.2">
    <property type="nucleotide sequence ID" value="XM_003727899.3"/>
</dbReference>
<dbReference type="InterPro" id="IPR011992">
    <property type="entry name" value="EF-hand-dom_pair"/>
</dbReference>
<dbReference type="PANTHER" id="PTHR46735">
    <property type="entry name" value="CALPAIN, SMALL SUBUNIT 1 A-RELATED"/>
    <property type="match status" value="1"/>
</dbReference>
<dbReference type="PANTHER" id="PTHR46735:SF6">
    <property type="entry name" value="EF-HAND DOMAIN-CONTAINING PROTEIN"/>
    <property type="match status" value="1"/>
</dbReference>
<evidence type="ECO:0000313" key="9">
    <source>
        <dbReference type="EnsemblMetazoa" id="XP_003727947"/>
    </source>
</evidence>